<dbReference type="PANTHER" id="PTHR10720">
    <property type="entry name" value="HEME OXYGENASE"/>
    <property type="match status" value="1"/>
</dbReference>
<dbReference type="PIRSF" id="PIRSF000343">
    <property type="entry name" value="Haem_Oase"/>
    <property type="match status" value="1"/>
</dbReference>
<dbReference type="RefSeq" id="WP_166230755.1">
    <property type="nucleotide sequence ID" value="NZ_CP049989.1"/>
</dbReference>
<accession>A0A6G8IN53</accession>
<gene>
    <name evidence="7" type="ORF">G9Q37_21680</name>
</gene>
<dbReference type="AlphaFoldDB" id="A0A6G8IN53"/>
<dbReference type="GO" id="GO:0020037">
    <property type="term" value="F:heme binding"/>
    <property type="evidence" value="ECO:0007669"/>
    <property type="project" value="TreeGrafter"/>
</dbReference>
<evidence type="ECO:0000256" key="5">
    <source>
        <dbReference type="PIRSR" id="PIRSR000343-2"/>
    </source>
</evidence>
<evidence type="ECO:0000256" key="4">
    <source>
        <dbReference type="PIRSR" id="PIRSR000343-1"/>
    </source>
</evidence>
<evidence type="ECO:0000256" key="3">
    <source>
        <dbReference type="ARBA" id="ARBA00023004"/>
    </source>
</evidence>
<dbReference type="GO" id="GO:0046872">
    <property type="term" value="F:metal ion binding"/>
    <property type="evidence" value="ECO:0007669"/>
    <property type="project" value="UniProtKB-KW"/>
</dbReference>
<proteinExistence type="predicted"/>
<evidence type="ECO:0000256" key="2">
    <source>
        <dbReference type="ARBA" id="ARBA00022723"/>
    </source>
</evidence>
<dbReference type="KEGG" id="hcz:G9Q37_21680"/>
<reference evidence="7 8" key="1">
    <citation type="submission" date="2020-03" db="EMBL/GenBank/DDBJ databases">
        <title>Hydrogenophaga sp. nov. isolated from cyanobacterial mat.</title>
        <authorList>
            <person name="Thorat V."/>
            <person name="Kirdat K."/>
            <person name="Tiwarekar B."/>
            <person name="Costa E.D."/>
            <person name="Yadav A."/>
        </authorList>
    </citation>
    <scope>NUCLEOTIDE SEQUENCE [LARGE SCALE GENOMIC DNA]</scope>
    <source>
        <strain evidence="7 8">BA0156</strain>
    </source>
</reference>
<name>A0A6G8IN53_9BURK</name>
<dbReference type="PRINTS" id="PR00088">
    <property type="entry name" value="HAEMOXYGNASE"/>
</dbReference>
<evidence type="ECO:0000256" key="1">
    <source>
        <dbReference type="ARBA" id="ARBA00022617"/>
    </source>
</evidence>
<feature type="binding site" evidence="4">
    <location>
        <position position="16"/>
    </location>
    <ligand>
        <name>heme b</name>
        <dbReference type="ChEBI" id="CHEBI:60344"/>
    </ligand>
</feature>
<dbReference type="Gene3D" id="1.20.910.10">
    <property type="entry name" value="Heme oxygenase-like"/>
    <property type="match status" value="1"/>
</dbReference>
<dbReference type="CDD" id="cd19165">
    <property type="entry name" value="HemeO"/>
    <property type="match status" value="1"/>
</dbReference>
<keyword evidence="8" id="KW-1185">Reference proteome</keyword>
<feature type="region of interest" description="Disordered" evidence="6">
    <location>
        <begin position="1"/>
        <end position="25"/>
    </location>
</feature>
<feature type="binding site" evidence="4">
    <location>
        <position position="130"/>
    </location>
    <ligand>
        <name>heme b</name>
        <dbReference type="ChEBI" id="CHEBI:60344"/>
    </ligand>
</feature>
<keyword evidence="1 4" id="KW-0349">Heme</keyword>
<protein>
    <submittedName>
        <fullName evidence="7">Biliverdin-producing heme oxygenase</fullName>
    </submittedName>
</protein>
<sequence length="220" mass="23141">MAASEPAAGSLAQRLRTQTAGAHREAERTPLMQALIAGRAGRALYGRLLQQLLLVYEALEPRVAARGQHPWLAGAWSPALARRQALRADLTAFGLGPAAPLPATAAYVERLAAIDGASPQPHARLLAHVYVRHLGDLSGGQILQRVLARAFAGHGSATPAAGLSFYDFGSAEQRDALAQRLRTALAALPAEGAEADAAVDEALWAFEQHLRLFDALGAPA</sequence>
<evidence type="ECO:0000256" key="6">
    <source>
        <dbReference type="SAM" id="MobiDB-lite"/>
    </source>
</evidence>
<evidence type="ECO:0000313" key="7">
    <source>
        <dbReference type="EMBL" id="QIM54591.1"/>
    </source>
</evidence>
<dbReference type="GO" id="GO:0006979">
    <property type="term" value="P:response to oxidative stress"/>
    <property type="evidence" value="ECO:0007669"/>
    <property type="project" value="TreeGrafter"/>
</dbReference>
<dbReference type="InterPro" id="IPR002051">
    <property type="entry name" value="Haem_Oase"/>
</dbReference>
<dbReference type="GO" id="GO:0042167">
    <property type="term" value="P:heme catabolic process"/>
    <property type="evidence" value="ECO:0007669"/>
    <property type="project" value="TreeGrafter"/>
</dbReference>
<organism evidence="7 8">
    <name type="scientific">Hydrogenophaga crocea</name>
    <dbReference type="NCBI Taxonomy" id="2716225"/>
    <lineage>
        <taxon>Bacteria</taxon>
        <taxon>Pseudomonadati</taxon>
        <taxon>Pseudomonadota</taxon>
        <taxon>Betaproteobacteria</taxon>
        <taxon>Burkholderiales</taxon>
        <taxon>Comamonadaceae</taxon>
        <taxon>Hydrogenophaga</taxon>
    </lineage>
</organism>
<dbReference type="Proteomes" id="UP000503162">
    <property type="component" value="Chromosome"/>
</dbReference>
<dbReference type="SUPFAM" id="SSF48613">
    <property type="entry name" value="Heme oxygenase-like"/>
    <property type="match status" value="1"/>
</dbReference>
<feature type="binding site" evidence="4">
    <location>
        <position position="182"/>
    </location>
    <ligand>
        <name>heme b</name>
        <dbReference type="ChEBI" id="CHEBI:60344"/>
    </ligand>
</feature>
<keyword evidence="3 5" id="KW-0408">Iron</keyword>
<keyword evidence="2 5" id="KW-0479">Metal-binding</keyword>
<evidence type="ECO:0000313" key="8">
    <source>
        <dbReference type="Proteomes" id="UP000503162"/>
    </source>
</evidence>
<dbReference type="PANTHER" id="PTHR10720:SF0">
    <property type="entry name" value="HEME OXYGENASE"/>
    <property type="match status" value="1"/>
</dbReference>
<dbReference type="GO" id="GO:0006788">
    <property type="term" value="P:heme oxidation"/>
    <property type="evidence" value="ECO:0007669"/>
    <property type="project" value="InterPro"/>
</dbReference>
<dbReference type="InterPro" id="IPR016053">
    <property type="entry name" value="Haem_Oase-like"/>
</dbReference>
<dbReference type="EMBL" id="CP049989">
    <property type="protein sequence ID" value="QIM54591.1"/>
    <property type="molecule type" value="Genomic_DNA"/>
</dbReference>
<dbReference type="GO" id="GO:0004392">
    <property type="term" value="F:heme oxygenase (decyclizing) activity"/>
    <property type="evidence" value="ECO:0007669"/>
    <property type="project" value="InterPro"/>
</dbReference>
<feature type="binding site" description="axial binding residue" evidence="5">
    <location>
        <position position="23"/>
    </location>
    <ligand>
        <name>heme b</name>
        <dbReference type="ChEBI" id="CHEBI:60344"/>
    </ligand>
    <ligandPart>
        <name>Fe</name>
        <dbReference type="ChEBI" id="CHEBI:18248"/>
    </ligandPart>
</feature>
<dbReference type="Pfam" id="PF01126">
    <property type="entry name" value="Heme_oxygenase"/>
    <property type="match status" value="1"/>
</dbReference>
<dbReference type="InterPro" id="IPR016084">
    <property type="entry name" value="Haem_Oase-like_multi-hlx"/>
</dbReference>